<name>Q0ZBW0_GRYFI</name>
<dbReference type="EMBL" id="DQ630910">
    <property type="protein sequence ID" value="ABG01868.1"/>
    <property type="molecule type" value="mRNA"/>
</dbReference>
<comment type="similarity">
    <text evidence="1">Belongs to the peptidase S1 family.</text>
</comment>
<evidence type="ECO:0000256" key="1">
    <source>
        <dbReference type="ARBA" id="ARBA00007664"/>
    </source>
</evidence>
<dbReference type="InterPro" id="IPR009003">
    <property type="entry name" value="Peptidase_S1_PA"/>
</dbReference>
<evidence type="ECO:0000259" key="8">
    <source>
        <dbReference type="PROSITE" id="PS50240"/>
    </source>
</evidence>
<keyword evidence="3 6" id="KW-0378">Hydrolase</keyword>
<dbReference type="InterPro" id="IPR043504">
    <property type="entry name" value="Peptidase_S1_PA_chymotrypsin"/>
</dbReference>
<dbReference type="CDD" id="cd00190">
    <property type="entry name" value="Tryp_SPc"/>
    <property type="match status" value="1"/>
</dbReference>
<dbReference type="PROSITE" id="PS00134">
    <property type="entry name" value="TRYPSIN_HIS"/>
    <property type="match status" value="1"/>
</dbReference>
<evidence type="ECO:0000256" key="6">
    <source>
        <dbReference type="RuleBase" id="RU363034"/>
    </source>
</evidence>
<dbReference type="InterPro" id="IPR001314">
    <property type="entry name" value="Peptidase_S1A"/>
</dbReference>
<dbReference type="MEROPS" id="S01.127"/>
<dbReference type="FunFam" id="2.40.10.10:FF:000010">
    <property type="entry name" value="Kallikrein related peptidase 11"/>
    <property type="match status" value="1"/>
</dbReference>
<dbReference type="InterPro" id="IPR001254">
    <property type="entry name" value="Trypsin_dom"/>
</dbReference>
<dbReference type="PROSITE" id="PS50240">
    <property type="entry name" value="TRYPSIN_DOM"/>
    <property type="match status" value="1"/>
</dbReference>
<organism evidence="9">
    <name type="scientific">Gryllus firmus</name>
    <name type="common">Sand field cricket</name>
    <dbReference type="NCBI Taxonomy" id="7000"/>
    <lineage>
        <taxon>Eukaryota</taxon>
        <taxon>Metazoa</taxon>
        <taxon>Ecdysozoa</taxon>
        <taxon>Arthropoda</taxon>
        <taxon>Hexapoda</taxon>
        <taxon>Insecta</taxon>
        <taxon>Pterygota</taxon>
        <taxon>Neoptera</taxon>
        <taxon>Polyneoptera</taxon>
        <taxon>Orthoptera</taxon>
        <taxon>Ensifera</taxon>
        <taxon>Gryllidea</taxon>
        <taxon>Grylloidea</taxon>
        <taxon>Gryllidae</taxon>
        <taxon>Gryllinae</taxon>
        <taxon>Gryllus</taxon>
    </lineage>
</organism>
<feature type="chain" id="PRO_5004179364" evidence="7">
    <location>
        <begin position="19"/>
        <end position="271"/>
    </location>
</feature>
<dbReference type="InterPro" id="IPR050430">
    <property type="entry name" value="Peptidase_S1"/>
</dbReference>
<keyword evidence="2 6" id="KW-0645">Protease</keyword>
<dbReference type="GO" id="GO:0004252">
    <property type="term" value="F:serine-type endopeptidase activity"/>
    <property type="evidence" value="ECO:0007669"/>
    <property type="project" value="InterPro"/>
</dbReference>
<gene>
    <name evidence="9" type="ORF">AG-0508F-Gf</name>
</gene>
<dbReference type="InterPro" id="IPR018114">
    <property type="entry name" value="TRYPSIN_HIS"/>
</dbReference>
<dbReference type="PROSITE" id="PS00135">
    <property type="entry name" value="TRYPSIN_SER"/>
    <property type="match status" value="1"/>
</dbReference>
<evidence type="ECO:0000256" key="3">
    <source>
        <dbReference type="ARBA" id="ARBA00022801"/>
    </source>
</evidence>
<evidence type="ECO:0000256" key="2">
    <source>
        <dbReference type="ARBA" id="ARBA00022670"/>
    </source>
</evidence>
<feature type="non-terminal residue" evidence="9">
    <location>
        <position position="1"/>
    </location>
</feature>
<dbReference type="SMART" id="SM00020">
    <property type="entry name" value="Tryp_SPc"/>
    <property type="match status" value="1"/>
</dbReference>
<feature type="signal peptide" evidence="7">
    <location>
        <begin position="1"/>
        <end position="18"/>
    </location>
</feature>
<dbReference type="PANTHER" id="PTHR24276">
    <property type="entry name" value="POLYSERASE-RELATED"/>
    <property type="match status" value="1"/>
</dbReference>
<sequence>ICIMKLILLGLYIALKCAQCVDDTERAIDAKFAIGRGAIGDRILGGAAVSETELPYVVTLLRRGVHDCGGSIVNEHYVLTAGHCIHRDDKYTVRAGTGVWRGQGEDHNATEFILHPKHDDKYIKSYDIALVKVEPPFNFSDKIRAVELPTFLESPPPGTKVLVSGWGAIALNPQKMPDELHAVHLYVISNEQCEKYYPGEIKDYMLCAGFDGGGRDACFGDSGGPLVDEKGKQVGVVSWGPFAMCASADQPYGVYTDVAAVRDWIANVTGA</sequence>
<dbReference type="InterPro" id="IPR033116">
    <property type="entry name" value="TRYPSIN_SER"/>
</dbReference>
<evidence type="ECO:0000256" key="7">
    <source>
        <dbReference type="SAM" id="SignalP"/>
    </source>
</evidence>
<evidence type="ECO:0000313" key="9">
    <source>
        <dbReference type="EMBL" id="ABG01868.1"/>
    </source>
</evidence>
<reference evidence="9" key="1">
    <citation type="journal article" date="2006" name="Mol. Biol. Evol.">
        <title>Molecular evolution of seminal proteins in field crickets.</title>
        <authorList>
            <person name="Andres J.A."/>
            <person name="Maroja L.S."/>
            <person name="Bogdanowicz S.M."/>
            <person name="Swanson W.J."/>
            <person name="Harrison R.G."/>
        </authorList>
    </citation>
    <scope>NUCLEOTIDE SEQUENCE</scope>
</reference>
<dbReference type="Gene3D" id="2.40.10.10">
    <property type="entry name" value="Trypsin-like serine proteases"/>
    <property type="match status" value="1"/>
</dbReference>
<dbReference type="SUPFAM" id="SSF50494">
    <property type="entry name" value="Trypsin-like serine proteases"/>
    <property type="match status" value="1"/>
</dbReference>
<protein>
    <submittedName>
        <fullName evidence="9">Putative accessory gland protein</fullName>
    </submittedName>
</protein>
<accession>Q0ZBW0</accession>
<keyword evidence="5" id="KW-1015">Disulfide bond</keyword>
<dbReference type="PRINTS" id="PR00722">
    <property type="entry name" value="CHYMOTRYPSIN"/>
</dbReference>
<evidence type="ECO:0000256" key="4">
    <source>
        <dbReference type="ARBA" id="ARBA00022825"/>
    </source>
</evidence>
<feature type="domain" description="Peptidase S1" evidence="8">
    <location>
        <begin position="43"/>
        <end position="270"/>
    </location>
</feature>
<feature type="non-terminal residue" evidence="9">
    <location>
        <position position="271"/>
    </location>
</feature>
<dbReference type="Pfam" id="PF00089">
    <property type="entry name" value="Trypsin"/>
    <property type="match status" value="1"/>
</dbReference>
<dbReference type="PANTHER" id="PTHR24276:SF91">
    <property type="entry name" value="AT26814P-RELATED"/>
    <property type="match status" value="1"/>
</dbReference>
<dbReference type="AlphaFoldDB" id="Q0ZBW0"/>
<evidence type="ECO:0000256" key="5">
    <source>
        <dbReference type="ARBA" id="ARBA00023157"/>
    </source>
</evidence>
<proteinExistence type="evidence at transcript level"/>
<dbReference type="GO" id="GO:0006508">
    <property type="term" value="P:proteolysis"/>
    <property type="evidence" value="ECO:0007669"/>
    <property type="project" value="UniProtKB-KW"/>
</dbReference>
<keyword evidence="7" id="KW-0732">Signal</keyword>
<keyword evidence="4 6" id="KW-0720">Serine protease</keyword>